<feature type="compositionally biased region" description="Basic and acidic residues" evidence="8">
    <location>
        <begin position="241"/>
        <end position="263"/>
    </location>
</feature>
<gene>
    <name evidence="9" type="primary">sctL</name>
    <name evidence="9" type="ORF">HLB44_36400</name>
</gene>
<sequence length="311" mass="34268">MLIFVHAEGHGRGLAAPHGILKAGELEMAMAAQDAQAELTRRAETMLQQAQEQAREVLEQAEAKVQRLRREAQQEIEAERARGYREGMRKSVMEWHDKQARDAIERSQSLGTLHGKLAEIVTSAVERIVNTESRAALYQRALKNVRSLTKGATTLTLRVSPVDFDQASETLALLGDTHDAGLQVNVVADPTLKAGSCIFESELGMLDASLETQLDGLRTAMARAVRAAVASSDAEPQVNESGRHVSEELEHLQQQQAEEHTDSAQDADEGHEDHDDEYGEEEHRDPDHEDGGDGATEHGEDGYDELEHDEE</sequence>
<evidence type="ECO:0000256" key="5">
    <source>
        <dbReference type="ARBA" id="ARBA00024335"/>
    </source>
</evidence>
<evidence type="ECO:0000256" key="4">
    <source>
        <dbReference type="ARBA" id="ARBA00022927"/>
    </source>
</evidence>
<keyword evidence="4" id="KW-0653">Protein transport</keyword>
<evidence type="ECO:0000256" key="2">
    <source>
        <dbReference type="ARBA" id="ARBA00022448"/>
    </source>
</evidence>
<dbReference type="Pfam" id="PF06635">
    <property type="entry name" value="T3SS_SCTL"/>
    <property type="match status" value="1"/>
</dbReference>
<feature type="coiled-coil region" evidence="7">
    <location>
        <begin position="36"/>
        <end position="82"/>
    </location>
</feature>
<feature type="region of interest" description="Disordered" evidence="8">
    <location>
        <begin position="229"/>
        <end position="311"/>
    </location>
</feature>
<proteinExistence type="inferred from homology"/>
<evidence type="ECO:0000256" key="7">
    <source>
        <dbReference type="SAM" id="Coils"/>
    </source>
</evidence>
<dbReference type="Proteomes" id="UP000737171">
    <property type="component" value="Unassembled WGS sequence"/>
</dbReference>
<dbReference type="InterPro" id="IPR012842">
    <property type="entry name" value="T3SS_SctL/SctL2"/>
</dbReference>
<dbReference type="PANTHER" id="PTHR34982">
    <property type="entry name" value="YOP PROTEINS TRANSLOCATION PROTEIN L"/>
    <property type="match status" value="1"/>
</dbReference>
<accession>A0ABX2EVD5</accession>
<feature type="compositionally biased region" description="Basic and acidic residues" evidence="8">
    <location>
        <begin position="281"/>
        <end position="301"/>
    </location>
</feature>
<evidence type="ECO:0000256" key="8">
    <source>
        <dbReference type="SAM" id="MobiDB-lite"/>
    </source>
</evidence>
<comment type="caution">
    <text evidence="9">The sequence shown here is derived from an EMBL/GenBank/DDBJ whole genome shotgun (WGS) entry which is preliminary data.</text>
</comment>
<dbReference type="PANTHER" id="PTHR34982:SF1">
    <property type="entry name" value="FLAGELLAR ASSEMBLY PROTEIN FLIH"/>
    <property type="match status" value="1"/>
</dbReference>
<dbReference type="EMBL" id="JABRWJ010000029">
    <property type="protein sequence ID" value="NRF72445.1"/>
    <property type="molecule type" value="Genomic_DNA"/>
</dbReference>
<organism evidence="9 10">
    <name type="scientific">Pseudaquabacterium terrae</name>
    <dbReference type="NCBI Taxonomy" id="2732868"/>
    <lineage>
        <taxon>Bacteria</taxon>
        <taxon>Pseudomonadati</taxon>
        <taxon>Pseudomonadota</taxon>
        <taxon>Betaproteobacteria</taxon>
        <taxon>Burkholderiales</taxon>
        <taxon>Sphaerotilaceae</taxon>
        <taxon>Pseudaquabacterium</taxon>
    </lineage>
</organism>
<dbReference type="NCBIfam" id="TIGR02499">
    <property type="entry name" value="HrpE_YscL_not"/>
    <property type="match status" value="1"/>
</dbReference>
<reference evidence="9 10" key="1">
    <citation type="submission" date="2020-05" db="EMBL/GenBank/DDBJ databases">
        <title>Aquincola sp. isolate from soil.</title>
        <authorList>
            <person name="Han J."/>
            <person name="Kim D.-U."/>
        </authorList>
    </citation>
    <scope>NUCLEOTIDE SEQUENCE [LARGE SCALE GENOMIC DNA]</scope>
    <source>
        <strain evidence="9 10">S2</strain>
    </source>
</reference>
<dbReference type="InterPro" id="IPR010586">
    <property type="entry name" value="T3SS_stator_protein"/>
</dbReference>
<evidence type="ECO:0000313" key="10">
    <source>
        <dbReference type="Proteomes" id="UP000737171"/>
    </source>
</evidence>
<evidence type="ECO:0000256" key="3">
    <source>
        <dbReference type="ARBA" id="ARBA00022490"/>
    </source>
</evidence>
<comment type="subcellular location">
    <subcellularLocation>
        <location evidence="1">Cytoplasm</location>
    </subcellularLocation>
</comment>
<evidence type="ECO:0000256" key="6">
    <source>
        <dbReference type="ARBA" id="ARBA00040494"/>
    </source>
</evidence>
<keyword evidence="10" id="KW-1185">Reference proteome</keyword>
<feature type="compositionally biased region" description="Acidic residues" evidence="8">
    <location>
        <begin position="302"/>
        <end position="311"/>
    </location>
</feature>
<keyword evidence="3" id="KW-0963">Cytoplasm</keyword>
<dbReference type="InterPro" id="IPR051472">
    <property type="entry name" value="T3SS_Stator/FliH"/>
</dbReference>
<keyword evidence="7" id="KW-0175">Coiled coil</keyword>
<protein>
    <recommendedName>
        <fullName evidence="6">Type 3 secretion system stator protein</fullName>
    </recommendedName>
</protein>
<name>A0ABX2EVD5_9BURK</name>
<feature type="compositionally biased region" description="Acidic residues" evidence="8">
    <location>
        <begin position="265"/>
        <end position="280"/>
    </location>
</feature>
<dbReference type="RefSeq" id="WP_173135687.1">
    <property type="nucleotide sequence ID" value="NZ_JABRWJ010000029.1"/>
</dbReference>
<keyword evidence="2" id="KW-0813">Transport</keyword>
<comment type="similarity">
    <text evidence="5">Belongs to the SctL stator family.</text>
</comment>
<evidence type="ECO:0000256" key="1">
    <source>
        <dbReference type="ARBA" id="ARBA00004496"/>
    </source>
</evidence>
<evidence type="ECO:0000313" key="9">
    <source>
        <dbReference type="EMBL" id="NRF72445.1"/>
    </source>
</evidence>